<feature type="domain" description="Methyltransferase" evidence="1">
    <location>
        <begin position="91"/>
        <end position="190"/>
    </location>
</feature>
<dbReference type="Gene3D" id="3.40.50.150">
    <property type="entry name" value="Vaccinia Virus protein VP39"/>
    <property type="match status" value="1"/>
</dbReference>
<evidence type="ECO:0000259" key="1">
    <source>
        <dbReference type="Pfam" id="PF13847"/>
    </source>
</evidence>
<dbReference type="PANTHER" id="PTHR43591:SF24">
    <property type="entry name" value="2-METHOXY-6-POLYPRENYL-1,4-BENZOQUINOL METHYLASE, MITOCHONDRIAL"/>
    <property type="match status" value="1"/>
</dbReference>
<dbReference type="CDD" id="cd02440">
    <property type="entry name" value="AdoMet_MTases"/>
    <property type="match status" value="1"/>
</dbReference>
<dbReference type="OrthoDB" id="2013972at2759"/>
<evidence type="ECO:0000313" key="3">
    <source>
        <dbReference type="Proteomes" id="UP000054248"/>
    </source>
</evidence>
<protein>
    <recommendedName>
        <fullName evidence="1">Methyltransferase domain-containing protein</fullName>
    </recommendedName>
</protein>
<reference evidence="3" key="2">
    <citation type="submission" date="2015-01" db="EMBL/GenBank/DDBJ databases">
        <title>Evolutionary Origins and Diversification of the Mycorrhizal Mutualists.</title>
        <authorList>
            <consortium name="DOE Joint Genome Institute"/>
            <consortium name="Mycorrhizal Genomics Consortium"/>
            <person name="Kohler A."/>
            <person name="Kuo A."/>
            <person name="Nagy L.G."/>
            <person name="Floudas D."/>
            <person name="Copeland A."/>
            <person name="Barry K.W."/>
            <person name="Cichocki N."/>
            <person name="Veneault-Fourrey C."/>
            <person name="LaButti K."/>
            <person name="Lindquist E.A."/>
            <person name="Lipzen A."/>
            <person name="Lundell T."/>
            <person name="Morin E."/>
            <person name="Murat C."/>
            <person name="Riley R."/>
            <person name="Ohm R."/>
            <person name="Sun H."/>
            <person name="Tunlid A."/>
            <person name="Henrissat B."/>
            <person name="Grigoriev I.V."/>
            <person name="Hibbett D.S."/>
            <person name="Martin F."/>
        </authorList>
    </citation>
    <scope>NUCLEOTIDE SEQUENCE [LARGE SCALE GENOMIC DNA]</scope>
    <source>
        <strain evidence="3">MUT 4182</strain>
    </source>
</reference>
<dbReference type="InterPro" id="IPR029063">
    <property type="entry name" value="SAM-dependent_MTases_sf"/>
</dbReference>
<dbReference type="Pfam" id="PF13847">
    <property type="entry name" value="Methyltransf_31"/>
    <property type="match status" value="1"/>
</dbReference>
<dbReference type="Proteomes" id="UP000054248">
    <property type="component" value="Unassembled WGS sequence"/>
</dbReference>
<dbReference type="STRING" id="1051891.A0A0C3QVY4"/>
<dbReference type="EMBL" id="KN822951">
    <property type="protein sequence ID" value="KIO32929.1"/>
    <property type="molecule type" value="Genomic_DNA"/>
</dbReference>
<sequence length="355" mass="39641">MNPESAIETEVAPPAGLNHPSPKAVLRELHGVPVNGLNDSYLYKVDAAEFSRLDLHNAMFSASLGGLFPAPAREDIQQALMICNDGPIPAVLDIGTGSGAWCIDMAKAFPNSHVVGMDLVPVKASSVPPSNCHFEVGNADTDLAKMYAPESFNLIHVRSVVQGVKDLHSLFQNVWRMLRPGGVFLAMDGRLTTWDEERQEILYKEEGQPGFSWFRKMIYHMLEVTKVSTPNCFLVPVAPFNIRIQARNPSADLMHRITECLRGMGDDVWEKVDRFNLYLPVGNFDSPIMSPGERLGGKLFTENMSRLPDSIRPMLLSGDLTPEEIDRLTSGLREELKEPRIKQFSLFIYTWSVKK</sequence>
<proteinExistence type="predicted"/>
<dbReference type="HOGENOM" id="CLU_010595_5_2_1"/>
<dbReference type="GO" id="GO:0008168">
    <property type="term" value="F:methyltransferase activity"/>
    <property type="evidence" value="ECO:0007669"/>
    <property type="project" value="TreeGrafter"/>
</dbReference>
<evidence type="ECO:0000313" key="2">
    <source>
        <dbReference type="EMBL" id="KIO32929.1"/>
    </source>
</evidence>
<dbReference type="SUPFAM" id="SSF53335">
    <property type="entry name" value="S-adenosyl-L-methionine-dependent methyltransferases"/>
    <property type="match status" value="1"/>
</dbReference>
<keyword evidence="3" id="KW-1185">Reference proteome</keyword>
<dbReference type="PANTHER" id="PTHR43591">
    <property type="entry name" value="METHYLTRANSFERASE"/>
    <property type="match status" value="1"/>
</dbReference>
<dbReference type="InterPro" id="IPR025714">
    <property type="entry name" value="Methyltranfer_dom"/>
</dbReference>
<organism evidence="2 3">
    <name type="scientific">Tulasnella calospora MUT 4182</name>
    <dbReference type="NCBI Taxonomy" id="1051891"/>
    <lineage>
        <taxon>Eukaryota</taxon>
        <taxon>Fungi</taxon>
        <taxon>Dikarya</taxon>
        <taxon>Basidiomycota</taxon>
        <taxon>Agaricomycotina</taxon>
        <taxon>Agaricomycetes</taxon>
        <taxon>Cantharellales</taxon>
        <taxon>Tulasnellaceae</taxon>
        <taxon>Tulasnella</taxon>
    </lineage>
</organism>
<accession>A0A0C3QVY4</accession>
<gene>
    <name evidence="2" type="ORF">M407DRAFT_90682</name>
</gene>
<dbReference type="AlphaFoldDB" id="A0A0C3QVY4"/>
<name>A0A0C3QVY4_9AGAM</name>
<reference evidence="2 3" key="1">
    <citation type="submission" date="2014-04" db="EMBL/GenBank/DDBJ databases">
        <authorList>
            <consortium name="DOE Joint Genome Institute"/>
            <person name="Kuo A."/>
            <person name="Girlanda M."/>
            <person name="Perotto S."/>
            <person name="Kohler A."/>
            <person name="Nagy L.G."/>
            <person name="Floudas D."/>
            <person name="Copeland A."/>
            <person name="Barry K.W."/>
            <person name="Cichocki N."/>
            <person name="Veneault-Fourrey C."/>
            <person name="LaButti K."/>
            <person name="Lindquist E.A."/>
            <person name="Lipzen A."/>
            <person name="Lundell T."/>
            <person name="Morin E."/>
            <person name="Murat C."/>
            <person name="Sun H."/>
            <person name="Tunlid A."/>
            <person name="Henrissat B."/>
            <person name="Grigoriev I.V."/>
            <person name="Hibbett D.S."/>
            <person name="Martin F."/>
            <person name="Nordberg H.P."/>
            <person name="Cantor M.N."/>
            <person name="Hua S.X."/>
        </authorList>
    </citation>
    <scope>NUCLEOTIDE SEQUENCE [LARGE SCALE GENOMIC DNA]</scope>
    <source>
        <strain evidence="2 3">MUT 4182</strain>
    </source>
</reference>